<dbReference type="PANTHER" id="PTHR12419">
    <property type="entry name" value="OTU DOMAIN CONTAINING PROTEIN"/>
    <property type="match status" value="1"/>
</dbReference>
<evidence type="ECO:0000313" key="3">
    <source>
        <dbReference type="EMBL" id="CAC5387669.1"/>
    </source>
</evidence>
<feature type="region of interest" description="Disordered" evidence="1">
    <location>
        <begin position="348"/>
        <end position="380"/>
    </location>
</feature>
<sequence length="1721" mass="198184">MDTSEGNSPIDKKKKVQYVNDFHTGKTKVIEKNVNLARSLNSYFDNNTCSSLVSTSSKEDDDKGRNNESLDEASRPILHDSQLPERYTDGENLAPANHENELLSSSPDIHSKYNGKLNYLQEVDLKSISKEHSLGANLKINSRENTDGYCDILWKDSNEINSSTNQDNTTTGQSAIDISKLTGQDHEIIKTSYPLSNQVSDQNTVEIFDIIETEDILVNMNEGDEHRIYSTDNSDIRSQKMDVLAPSAKNGKFNHENSISTNINTEMPLCNKKIDDNKIRYLTTEQTAKDTMNFPSRDSVFQRPKDPVEPSLGRYQNNEVRPKQLKMSDEILTEVKLSNVNVFCERPEKKTNSMKSEDENSSTSSLKSENSYEKRTNEGIGGELGKGLVVATKNEINGGIKQDHENKEEINGQSKNLTLNKDMNSMNRNLSVQRQSLGSQTMKDCGTQTDFVYSSFNETYNILCEKCGNTIDMKEILLHLLKYPLTLKKGRLCNESEEATFVDENHVRAVAKEENMPTLQIRNTSMDNNTTSRQGKTCLDENTHEFNETSFNLSGMPCQEIYVGTGQTTTRPPIEHSENQELILKNSFSPQITNETPVKIVEDKTIPEKHPLNDREHSSFYAGLKVQRTGEEFQEAVEGFQDVYTSFPPAIKEEEGYMQEQDLSSRHELYSPGIEVGESVIDLVAEVNKPYADTEDDSEKYQSNDTQNQSKMLPPRQKEEDHTYNNSNPVLKGSFQTVHQTKSYYNPLYIQNHTNQKGQSYSKISCSKIKPGNKAKYRCRHKRDMMDKLSSFAYDNSLDIHNVSADGNCMFSAVVDQLWINGNFKFTPDSLRKEAVEFLRKNPTHRDGTHLELFLATESWEEYLRRMERKGEWGDHMILQGVSEVTNCRIIVINSDIVKTELSPWHSTFDEAQMDIVLLGHMGEYHYVSLRPSNYQEAWAIRAKIKFLHEIEGPTKGQQLFEEGYPSLFDITLADTDPLDEKEKTDQPDDSNELQKQHTDEDTGNGYKLPKESEINDQPTSTNETTVNKVNNTANNVFNNEVNLTFIVSQNTDLIQRGQSFKATEALFDKDEDLERLVMETDYIDPLSAIPIQHLSFYLRQLIEPADIYIDNAISTINCKVKSSARKLNIDVVVYGSVGEGLVVYPDTWHCCHSVLKPQVLFYMSNVVNIVYEKENGTGPHSLLVNTEACSPGFVRLEIPYPEYFDQSITVKMDETVFLDALSLEFTLTTSYQRIQPRLKQGIECQQWPESLTSKWHTRKRPSGFPDTEMLKELSSRACFVRKCRHHCSLNPNIEWQFVFPTVETDLLQDMMNDHMKYIMRLFKMIVEFQTEYAQRRLQTNHLKTVMLYTCENLPISVWSNNVGGAILYLVASLMAYLHRRHLPHYVMESVNLIDNYSDLEINDLLRCLEQIRLFPLMSFNIFAEDSELPNQWIIDPIVNDLHRFRYDKDHLKSTEEAFCPTLIELSKRLVMHGVQYFWKGFKLTQRAYDRLHELEKERKIENPQTFEQFMEPFVYAVEDPINRYFFTDFVDRKLGTSMLHKMVASDHVRTMDTIVEKEVGGHYNEFPIPDGSKLDDVEYMESFAKYLMTLGSKESGAHFLRCGITLARSSLTSETIDTSEITEEEIKTQINEKNLRTVDNLNIALHRLYNNLIECYNEMDQTIMFQEFIHDYEDLVETLAVPCYYNKLATTWEDLGNNEKADLYRSRFEEYRQRMQSTRV</sequence>
<organism evidence="3 4">
    <name type="scientific">Mytilus coruscus</name>
    <name type="common">Sea mussel</name>
    <dbReference type="NCBI Taxonomy" id="42192"/>
    <lineage>
        <taxon>Eukaryota</taxon>
        <taxon>Metazoa</taxon>
        <taxon>Spiralia</taxon>
        <taxon>Lophotrochozoa</taxon>
        <taxon>Mollusca</taxon>
        <taxon>Bivalvia</taxon>
        <taxon>Autobranchia</taxon>
        <taxon>Pteriomorphia</taxon>
        <taxon>Mytilida</taxon>
        <taxon>Mytiloidea</taxon>
        <taxon>Mytilidae</taxon>
        <taxon>Mytilinae</taxon>
        <taxon>Mytilus</taxon>
    </lineage>
</organism>
<evidence type="ECO:0000256" key="1">
    <source>
        <dbReference type="SAM" id="MobiDB-lite"/>
    </source>
</evidence>
<feature type="compositionally biased region" description="Basic and acidic residues" evidence="1">
    <location>
        <begin position="979"/>
        <end position="1001"/>
    </location>
</feature>
<keyword evidence="4" id="KW-1185">Reference proteome</keyword>
<feature type="region of interest" description="Disordered" evidence="1">
    <location>
        <begin position="692"/>
        <end position="723"/>
    </location>
</feature>
<dbReference type="Pfam" id="PF20266">
    <property type="entry name" value="Mab-21_C"/>
    <property type="match status" value="1"/>
</dbReference>
<dbReference type="GO" id="GO:0004843">
    <property type="term" value="F:cysteine-type deubiquitinase activity"/>
    <property type="evidence" value="ECO:0007669"/>
    <property type="project" value="TreeGrafter"/>
</dbReference>
<protein>
    <recommendedName>
        <fullName evidence="2">OTU domain-containing protein</fullName>
    </recommendedName>
</protein>
<dbReference type="InterPro" id="IPR003323">
    <property type="entry name" value="OTU_dom"/>
</dbReference>
<feature type="compositionally biased region" description="Basic and acidic residues" evidence="1">
    <location>
        <begin position="348"/>
        <end position="358"/>
    </location>
</feature>
<dbReference type="InterPro" id="IPR050704">
    <property type="entry name" value="Peptidase_C85-like"/>
</dbReference>
<dbReference type="GO" id="GO:0016579">
    <property type="term" value="P:protein deubiquitination"/>
    <property type="evidence" value="ECO:0007669"/>
    <property type="project" value="TreeGrafter"/>
</dbReference>
<dbReference type="InterPro" id="IPR038765">
    <property type="entry name" value="Papain-like_cys_pep_sf"/>
</dbReference>
<feature type="region of interest" description="Disordered" evidence="1">
    <location>
        <begin position="979"/>
        <end position="1027"/>
    </location>
</feature>
<dbReference type="InterPro" id="IPR024810">
    <property type="entry name" value="MAB21L/cGLR"/>
</dbReference>
<feature type="region of interest" description="Disordered" evidence="1">
    <location>
        <begin position="51"/>
        <end position="80"/>
    </location>
</feature>
<accession>A0A6J8BY88</accession>
<dbReference type="Gene3D" id="1.10.1410.40">
    <property type="match status" value="1"/>
</dbReference>
<dbReference type="SMART" id="SM01265">
    <property type="entry name" value="Mab-21"/>
    <property type="match status" value="1"/>
</dbReference>
<dbReference type="SUPFAM" id="SSF54001">
    <property type="entry name" value="Cysteine proteinases"/>
    <property type="match status" value="1"/>
</dbReference>
<dbReference type="InterPro" id="IPR046906">
    <property type="entry name" value="Mab-21_HhH/H2TH-like"/>
</dbReference>
<dbReference type="CDD" id="cd22758">
    <property type="entry name" value="OTU_232R-like"/>
    <property type="match status" value="1"/>
</dbReference>
<gene>
    <name evidence="3" type="ORF">MCOR_22969</name>
</gene>
<dbReference type="EMBL" id="CACVKT020004019">
    <property type="protein sequence ID" value="CAC5387669.1"/>
    <property type="molecule type" value="Genomic_DNA"/>
</dbReference>
<dbReference type="Pfam" id="PF02338">
    <property type="entry name" value="OTU"/>
    <property type="match status" value="1"/>
</dbReference>
<dbReference type="OrthoDB" id="6162744at2759"/>
<feature type="compositionally biased region" description="Basic and acidic residues" evidence="1">
    <location>
        <begin position="57"/>
        <end position="80"/>
    </location>
</feature>
<feature type="domain" description="OTU" evidence="2">
    <location>
        <begin position="798"/>
        <end position="933"/>
    </location>
</feature>
<evidence type="ECO:0000259" key="2">
    <source>
        <dbReference type="PROSITE" id="PS50802"/>
    </source>
</evidence>
<evidence type="ECO:0000313" key="4">
    <source>
        <dbReference type="Proteomes" id="UP000507470"/>
    </source>
</evidence>
<feature type="region of interest" description="Disordered" evidence="1">
    <location>
        <begin position="294"/>
        <end position="314"/>
    </location>
</feature>
<reference evidence="3 4" key="1">
    <citation type="submission" date="2020-06" db="EMBL/GenBank/DDBJ databases">
        <authorList>
            <person name="Li R."/>
            <person name="Bekaert M."/>
        </authorList>
    </citation>
    <scope>NUCLEOTIDE SEQUENCE [LARGE SCALE GENOMIC DNA]</scope>
    <source>
        <strain evidence="4">wild</strain>
    </source>
</reference>
<dbReference type="Gene3D" id="3.90.70.80">
    <property type="match status" value="1"/>
</dbReference>
<feature type="compositionally biased region" description="Polar residues" evidence="1">
    <location>
        <begin position="701"/>
        <end position="711"/>
    </location>
</feature>
<dbReference type="PROSITE" id="PS50802">
    <property type="entry name" value="OTU"/>
    <property type="match status" value="1"/>
</dbReference>
<proteinExistence type="predicted"/>
<dbReference type="Proteomes" id="UP000507470">
    <property type="component" value="Unassembled WGS sequence"/>
</dbReference>
<name>A0A6J8BY88_MYTCO</name>
<dbReference type="PANTHER" id="PTHR12419:SF11">
    <property type="entry name" value="OTU DOMAIN-CONTAINING PROTEIN DDB_G0284757"/>
    <property type="match status" value="1"/>
</dbReference>